<gene>
    <name evidence="1" type="ORF">ACFQ2K_03775</name>
</gene>
<comment type="caution">
    <text evidence="1">The sequence shown here is derived from an EMBL/GenBank/DDBJ whole genome shotgun (WGS) entry which is preliminary data.</text>
</comment>
<keyword evidence="2" id="KW-1185">Reference proteome</keyword>
<dbReference type="EMBL" id="JBHTGL010000005">
    <property type="protein sequence ID" value="MFD0622051.1"/>
    <property type="molecule type" value="Genomic_DNA"/>
</dbReference>
<sequence length="107" mass="11477">MVPSRKVLFEEVRAIYAGAAGSLRLTGPAETEHVLPVSTYTGSGVKYEISLDFREGAVECRANVEKESVTLAAGIEDIALAAGIVERRGNVSHSARNLKQFTNLDLS</sequence>
<dbReference type="Proteomes" id="UP001596915">
    <property type="component" value="Unassembled WGS sequence"/>
</dbReference>
<reference evidence="2" key="1">
    <citation type="journal article" date="2019" name="Int. J. Syst. Evol. Microbiol.">
        <title>The Global Catalogue of Microorganisms (GCM) 10K type strain sequencing project: providing services to taxonomists for standard genome sequencing and annotation.</title>
        <authorList>
            <consortium name="The Broad Institute Genomics Platform"/>
            <consortium name="The Broad Institute Genome Sequencing Center for Infectious Disease"/>
            <person name="Wu L."/>
            <person name="Ma J."/>
        </authorList>
    </citation>
    <scope>NUCLEOTIDE SEQUENCE [LARGE SCALE GENOMIC DNA]</scope>
    <source>
        <strain evidence="2">JCM 12607</strain>
    </source>
</reference>
<protein>
    <submittedName>
        <fullName evidence="1">Uncharacterized protein</fullName>
    </submittedName>
</protein>
<evidence type="ECO:0000313" key="1">
    <source>
        <dbReference type="EMBL" id="MFD0622051.1"/>
    </source>
</evidence>
<accession>A0ABW2WNY7</accession>
<organism evidence="1 2">
    <name type="scientific">Streptomyces sanglieri</name>
    <dbReference type="NCBI Taxonomy" id="193460"/>
    <lineage>
        <taxon>Bacteria</taxon>
        <taxon>Bacillati</taxon>
        <taxon>Actinomycetota</taxon>
        <taxon>Actinomycetes</taxon>
        <taxon>Kitasatosporales</taxon>
        <taxon>Streptomycetaceae</taxon>
        <taxon>Streptomyces</taxon>
    </lineage>
</organism>
<name>A0ABW2WNY7_9ACTN</name>
<evidence type="ECO:0000313" key="2">
    <source>
        <dbReference type="Proteomes" id="UP001596915"/>
    </source>
</evidence>
<proteinExistence type="predicted"/>